<evidence type="ECO:0000256" key="1">
    <source>
        <dbReference type="SAM" id="MobiDB-lite"/>
    </source>
</evidence>
<evidence type="ECO:0000313" key="3">
    <source>
        <dbReference type="EMBL" id="KAK4208407.1"/>
    </source>
</evidence>
<sequence>MSAIDTSRPDIVAFMAKASAALGQDLPQPKDVFAFGGGASNPALSTELLGKAIRGEKSATTSWPVPNPMYWSVGDLSVILDGEGKPGAVMKTTEFVKCKFRDVAVDFGEAEGEGPYEEYRKGHFWFYGLKEQKAAAWKMGEEFEFGDDSWVLCERFEVIYPKPEVGTGEEDGNGDDIGEGKDSKDDEANKE</sequence>
<reference evidence="3" key="1">
    <citation type="journal article" date="2023" name="Mol. Phylogenet. Evol.">
        <title>Genome-scale phylogeny and comparative genomics of the fungal order Sordariales.</title>
        <authorList>
            <person name="Hensen N."/>
            <person name="Bonometti L."/>
            <person name="Westerberg I."/>
            <person name="Brannstrom I.O."/>
            <person name="Guillou S."/>
            <person name="Cros-Aarteil S."/>
            <person name="Calhoun S."/>
            <person name="Haridas S."/>
            <person name="Kuo A."/>
            <person name="Mondo S."/>
            <person name="Pangilinan J."/>
            <person name="Riley R."/>
            <person name="LaButti K."/>
            <person name="Andreopoulos B."/>
            <person name="Lipzen A."/>
            <person name="Chen C."/>
            <person name="Yan M."/>
            <person name="Daum C."/>
            <person name="Ng V."/>
            <person name="Clum A."/>
            <person name="Steindorff A."/>
            <person name="Ohm R.A."/>
            <person name="Martin F."/>
            <person name="Silar P."/>
            <person name="Natvig D.O."/>
            <person name="Lalanne C."/>
            <person name="Gautier V."/>
            <person name="Ament-Velasquez S.L."/>
            <person name="Kruys A."/>
            <person name="Hutchinson M.I."/>
            <person name="Powell A.J."/>
            <person name="Barry K."/>
            <person name="Miller A.N."/>
            <person name="Grigoriev I.V."/>
            <person name="Debuchy R."/>
            <person name="Gladieux P."/>
            <person name="Hiltunen Thoren M."/>
            <person name="Johannesson H."/>
        </authorList>
    </citation>
    <scope>NUCLEOTIDE SEQUENCE</scope>
    <source>
        <strain evidence="3">PSN293</strain>
    </source>
</reference>
<dbReference type="EMBL" id="MU858245">
    <property type="protein sequence ID" value="KAK4208407.1"/>
    <property type="molecule type" value="Genomic_DNA"/>
</dbReference>
<accession>A0AAN6Y309</accession>
<dbReference type="Gene3D" id="3.10.400.10">
    <property type="entry name" value="Sulfate adenylyltransferase"/>
    <property type="match status" value="1"/>
</dbReference>
<comment type="caution">
    <text evidence="3">The sequence shown here is derived from an EMBL/GenBank/DDBJ whole genome shotgun (WGS) entry which is preliminary data.</text>
</comment>
<dbReference type="PANTHER" id="PTHR39203">
    <property type="entry name" value="CYTOPLASMIC PROTEIN-RELATED"/>
    <property type="match status" value="1"/>
</dbReference>
<evidence type="ECO:0000313" key="4">
    <source>
        <dbReference type="Proteomes" id="UP001301769"/>
    </source>
</evidence>
<feature type="compositionally biased region" description="Basic and acidic residues" evidence="1">
    <location>
        <begin position="178"/>
        <end position="191"/>
    </location>
</feature>
<dbReference type="AlphaFoldDB" id="A0AAN6Y309"/>
<feature type="domain" description="ASCH" evidence="2">
    <location>
        <begin position="33"/>
        <end position="160"/>
    </location>
</feature>
<keyword evidence="4" id="KW-1185">Reference proteome</keyword>
<dbReference type="PANTHER" id="PTHR39203:SF1">
    <property type="entry name" value="CYTOPLASMIC PROTEIN"/>
    <property type="match status" value="1"/>
</dbReference>
<dbReference type="Pfam" id="PF04266">
    <property type="entry name" value="ASCH"/>
    <property type="match status" value="1"/>
</dbReference>
<evidence type="ECO:0000259" key="2">
    <source>
        <dbReference type="SMART" id="SM01022"/>
    </source>
</evidence>
<proteinExistence type="predicted"/>
<dbReference type="SMART" id="SM01022">
    <property type="entry name" value="ASCH"/>
    <property type="match status" value="1"/>
</dbReference>
<gene>
    <name evidence="3" type="ORF">QBC37DRAFT_432049</name>
</gene>
<dbReference type="Proteomes" id="UP001301769">
    <property type="component" value="Unassembled WGS sequence"/>
</dbReference>
<reference evidence="3" key="2">
    <citation type="submission" date="2023-05" db="EMBL/GenBank/DDBJ databases">
        <authorList>
            <consortium name="Lawrence Berkeley National Laboratory"/>
            <person name="Steindorff A."/>
            <person name="Hensen N."/>
            <person name="Bonometti L."/>
            <person name="Westerberg I."/>
            <person name="Brannstrom I.O."/>
            <person name="Guillou S."/>
            <person name="Cros-Aarteil S."/>
            <person name="Calhoun S."/>
            <person name="Haridas S."/>
            <person name="Kuo A."/>
            <person name="Mondo S."/>
            <person name="Pangilinan J."/>
            <person name="Riley R."/>
            <person name="Labutti K."/>
            <person name="Andreopoulos B."/>
            <person name="Lipzen A."/>
            <person name="Chen C."/>
            <person name="Yanf M."/>
            <person name="Daum C."/>
            <person name="Ng V."/>
            <person name="Clum A."/>
            <person name="Ohm R."/>
            <person name="Martin F."/>
            <person name="Silar P."/>
            <person name="Natvig D."/>
            <person name="Lalanne C."/>
            <person name="Gautier V."/>
            <person name="Ament-Velasquez S.L."/>
            <person name="Kruys A."/>
            <person name="Hutchinson M.I."/>
            <person name="Powell A.J."/>
            <person name="Barry K."/>
            <person name="Miller A.N."/>
            <person name="Grigoriev I.V."/>
            <person name="Debuchy R."/>
            <person name="Gladieux P."/>
            <person name="Thoren M.H."/>
            <person name="Johannesson H."/>
        </authorList>
    </citation>
    <scope>NUCLEOTIDE SEQUENCE</scope>
    <source>
        <strain evidence="3">PSN293</strain>
    </source>
</reference>
<dbReference type="InterPro" id="IPR009326">
    <property type="entry name" value="DUF984"/>
</dbReference>
<dbReference type="InterPro" id="IPR015947">
    <property type="entry name" value="PUA-like_sf"/>
</dbReference>
<feature type="region of interest" description="Disordered" evidence="1">
    <location>
        <begin position="163"/>
        <end position="191"/>
    </location>
</feature>
<name>A0AAN6Y309_9PEZI</name>
<feature type="compositionally biased region" description="Acidic residues" evidence="1">
    <location>
        <begin position="167"/>
        <end position="177"/>
    </location>
</feature>
<dbReference type="SUPFAM" id="SSF88697">
    <property type="entry name" value="PUA domain-like"/>
    <property type="match status" value="1"/>
</dbReference>
<dbReference type="InterPro" id="IPR007374">
    <property type="entry name" value="ASCH_domain"/>
</dbReference>
<protein>
    <submittedName>
        <fullName evidence="3">PUA-like domain-containing protein</fullName>
    </submittedName>
</protein>
<organism evidence="3 4">
    <name type="scientific">Rhypophila decipiens</name>
    <dbReference type="NCBI Taxonomy" id="261697"/>
    <lineage>
        <taxon>Eukaryota</taxon>
        <taxon>Fungi</taxon>
        <taxon>Dikarya</taxon>
        <taxon>Ascomycota</taxon>
        <taxon>Pezizomycotina</taxon>
        <taxon>Sordariomycetes</taxon>
        <taxon>Sordariomycetidae</taxon>
        <taxon>Sordariales</taxon>
        <taxon>Naviculisporaceae</taxon>
        <taxon>Rhypophila</taxon>
    </lineage>
</organism>